<dbReference type="EMBL" id="JBBNAG010000009">
    <property type="protein sequence ID" value="KAK9104307.1"/>
    <property type="molecule type" value="Genomic_DNA"/>
</dbReference>
<dbReference type="GO" id="GO:0044550">
    <property type="term" value="P:secondary metabolite biosynthetic process"/>
    <property type="evidence" value="ECO:0007669"/>
    <property type="project" value="UniProtKB-ARBA"/>
</dbReference>
<dbReference type="InterPro" id="IPR050193">
    <property type="entry name" value="Cytochrome_P450_71"/>
</dbReference>
<evidence type="ECO:0000256" key="4">
    <source>
        <dbReference type="ARBA" id="ARBA00022989"/>
    </source>
</evidence>
<organism evidence="9 10">
    <name type="scientific">Stephania cephalantha</name>
    <dbReference type="NCBI Taxonomy" id="152367"/>
    <lineage>
        <taxon>Eukaryota</taxon>
        <taxon>Viridiplantae</taxon>
        <taxon>Streptophyta</taxon>
        <taxon>Embryophyta</taxon>
        <taxon>Tracheophyta</taxon>
        <taxon>Spermatophyta</taxon>
        <taxon>Magnoliopsida</taxon>
        <taxon>Ranunculales</taxon>
        <taxon>Menispermaceae</taxon>
        <taxon>Menispermoideae</taxon>
        <taxon>Cissampelideae</taxon>
        <taxon>Stephania</taxon>
    </lineage>
</organism>
<dbReference type="InterPro" id="IPR036396">
    <property type="entry name" value="Cyt_P450_sf"/>
</dbReference>
<keyword evidence="7" id="KW-0479">Metal-binding</keyword>
<dbReference type="GO" id="GO:0004497">
    <property type="term" value="F:monooxygenase activity"/>
    <property type="evidence" value="ECO:0007669"/>
    <property type="project" value="UniProtKB-KW"/>
</dbReference>
<evidence type="ECO:0000256" key="8">
    <source>
        <dbReference type="SAM" id="Coils"/>
    </source>
</evidence>
<feature type="coiled-coil region" evidence="8">
    <location>
        <begin position="49"/>
        <end position="76"/>
    </location>
</feature>
<keyword evidence="3" id="KW-0812">Transmembrane</keyword>
<keyword evidence="8" id="KW-0175">Coiled coil</keyword>
<dbReference type="GO" id="GO:0016705">
    <property type="term" value="F:oxidoreductase activity, acting on paired donors, with incorporation or reduction of molecular oxygen"/>
    <property type="evidence" value="ECO:0007669"/>
    <property type="project" value="InterPro"/>
</dbReference>
<protein>
    <recommendedName>
        <fullName evidence="11">Cytochrome P450</fullName>
    </recommendedName>
</protein>
<dbReference type="AlphaFoldDB" id="A0AAP0I003"/>
<dbReference type="SUPFAM" id="SSF48264">
    <property type="entry name" value="Cytochrome P450"/>
    <property type="match status" value="1"/>
</dbReference>
<accession>A0AAP0I003</accession>
<sequence>MSSDLMAFGGGRRVCPGMGFAMGVVEVALANLLYHFDWEVPGGEELEMSEGFKEECEKLKEENNMLRDTHEMEIRKGILAHKASPGYHTELKDFMIKNGDFLITYGWNKYVTHLRHKYPITDNEAKDPDS</sequence>
<dbReference type="GO" id="GO:0020037">
    <property type="term" value="F:heme binding"/>
    <property type="evidence" value="ECO:0007669"/>
    <property type="project" value="InterPro"/>
</dbReference>
<evidence type="ECO:0000313" key="10">
    <source>
        <dbReference type="Proteomes" id="UP001419268"/>
    </source>
</evidence>
<keyword evidence="10" id="KW-1185">Reference proteome</keyword>
<dbReference type="PROSITE" id="PS00086">
    <property type="entry name" value="CYTOCHROME_P450"/>
    <property type="match status" value="1"/>
</dbReference>
<dbReference type="Pfam" id="PF00067">
    <property type="entry name" value="p450"/>
    <property type="match status" value="1"/>
</dbReference>
<keyword evidence="7" id="KW-0408">Iron</keyword>
<dbReference type="Proteomes" id="UP001419268">
    <property type="component" value="Unassembled WGS sequence"/>
</dbReference>
<dbReference type="PANTHER" id="PTHR47956">
    <property type="entry name" value="CYTOCHROME P450 71B11-RELATED"/>
    <property type="match status" value="1"/>
</dbReference>
<gene>
    <name evidence="9" type="ORF">Scep_021151</name>
</gene>
<comment type="caution">
    <text evidence="9">The sequence shown here is derived from an EMBL/GenBank/DDBJ whole genome shotgun (WGS) entry which is preliminary data.</text>
</comment>
<keyword evidence="4" id="KW-1133">Transmembrane helix</keyword>
<reference evidence="9 10" key="1">
    <citation type="submission" date="2024-01" db="EMBL/GenBank/DDBJ databases">
        <title>Genome assemblies of Stephania.</title>
        <authorList>
            <person name="Yang L."/>
        </authorList>
    </citation>
    <scope>NUCLEOTIDE SEQUENCE [LARGE SCALE GENOMIC DNA]</scope>
    <source>
        <strain evidence="9">JXDWG</strain>
        <tissue evidence="9">Leaf</tissue>
    </source>
</reference>
<evidence type="ECO:0000256" key="5">
    <source>
        <dbReference type="ARBA" id="ARBA00023002"/>
    </source>
</evidence>
<keyword evidence="7" id="KW-0349">Heme</keyword>
<dbReference type="InterPro" id="IPR001128">
    <property type="entry name" value="Cyt_P450"/>
</dbReference>
<evidence type="ECO:0008006" key="11">
    <source>
        <dbReference type="Google" id="ProtNLM"/>
    </source>
</evidence>
<proteinExistence type="inferred from homology"/>
<dbReference type="GO" id="GO:0016020">
    <property type="term" value="C:membrane"/>
    <property type="evidence" value="ECO:0007669"/>
    <property type="project" value="UniProtKB-SubCell"/>
</dbReference>
<evidence type="ECO:0000313" key="9">
    <source>
        <dbReference type="EMBL" id="KAK9104307.1"/>
    </source>
</evidence>
<evidence type="ECO:0000256" key="1">
    <source>
        <dbReference type="ARBA" id="ARBA00004167"/>
    </source>
</evidence>
<dbReference type="PANTHER" id="PTHR47956:SF107">
    <property type="entry name" value="CYTOCHROME P450 71B13-RELATED"/>
    <property type="match status" value="1"/>
</dbReference>
<name>A0AAP0I003_9MAGN</name>
<evidence type="ECO:0000256" key="7">
    <source>
        <dbReference type="RuleBase" id="RU000461"/>
    </source>
</evidence>
<evidence type="ECO:0000256" key="3">
    <source>
        <dbReference type="ARBA" id="ARBA00022692"/>
    </source>
</evidence>
<dbReference type="GO" id="GO:0005506">
    <property type="term" value="F:iron ion binding"/>
    <property type="evidence" value="ECO:0007669"/>
    <property type="project" value="InterPro"/>
</dbReference>
<dbReference type="InterPro" id="IPR017972">
    <property type="entry name" value="Cyt_P450_CS"/>
</dbReference>
<evidence type="ECO:0000256" key="2">
    <source>
        <dbReference type="ARBA" id="ARBA00010617"/>
    </source>
</evidence>
<comment type="subcellular location">
    <subcellularLocation>
        <location evidence="1">Membrane</location>
        <topology evidence="1">Single-pass membrane protein</topology>
    </subcellularLocation>
</comment>
<keyword evidence="6" id="KW-0472">Membrane</keyword>
<keyword evidence="5 7" id="KW-0560">Oxidoreductase</keyword>
<comment type="similarity">
    <text evidence="2 7">Belongs to the cytochrome P450 family.</text>
</comment>
<evidence type="ECO:0000256" key="6">
    <source>
        <dbReference type="ARBA" id="ARBA00023136"/>
    </source>
</evidence>
<dbReference type="Gene3D" id="1.10.630.10">
    <property type="entry name" value="Cytochrome P450"/>
    <property type="match status" value="1"/>
</dbReference>
<keyword evidence="7" id="KW-0503">Monooxygenase</keyword>